<keyword evidence="2" id="KW-1185">Reference proteome</keyword>
<dbReference type="InterPro" id="IPR006616">
    <property type="entry name" value="DM9_repeat"/>
</dbReference>
<name>A0AAV8YME3_9CUCU</name>
<dbReference type="Proteomes" id="UP001162162">
    <property type="component" value="Unassembled WGS sequence"/>
</dbReference>
<dbReference type="AlphaFoldDB" id="A0AAV8YME3"/>
<dbReference type="PANTHER" id="PTHR31649">
    <property type="entry name" value="AGAP009604-PA"/>
    <property type="match status" value="1"/>
</dbReference>
<proteinExistence type="predicted"/>
<gene>
    <name evidence="1" type="ORF">NQ318_003327</name>
</gene>
<sequence>MSGKKSASSSSSGAYYWKSTGMSKVANIAFRGGTDVEGNPIYVGRIAHAGDILPGSVIPNKKSASASYAGDQHSKDKFEVLCCNKPCFRWVPSYDGKILPNMVVGGKTNEEESLYVGRVHHRATHTVGKIHPSHKSCYIPFEGKEVMYQRYEALIYKP</sequence>
<evidence type="ECO:0000313" key="2">
    <source>
        <dbReference type="Proteomes" id="UP001162162"/>
    </source>
</evidence>
<evidence type="ECO:0000313" key="1">
    <source>
        <dbReference type="EMBL" id="KAJ8952531.1"/>
    </source>
</evidence>
<organism evidence="1 2">
    <name type="scientific">Aromia moschata</name>
    <dbReference type="NCBI Taxonomy" id="1265417"/>
    <lineage>
        <taxon>Eukaryota</taxon>
        <taxon>Metazoa</taxon>
        <taxon>Ecdysozoa</taxon>
        <taxon>Arthropoda</taxon>
        <taxon>Hexapoda</taxon>
        <taxon>Insecta</taxon>
        <taxon>Pterygota</taxon>
        <taxon>Neoptera</taxon>
        <taxon>Endopterygota</taxon>
        <taxon>Coleoptera</taxon>
        <taxon>Polyphaga</taxon>
        <taxon>Cucujiformia</taxon>
        <taxon>Chrysomeloidea</taxon>
        <taxon>Cerambycidae</taxon>
        <taxon>Cerambycinae</taxon>
        <taxon>Callichromatini</taxon>
        <taxon>Aromia</taxon>
    </lineage>
</organism>
<dbReference type="EMBL" id="JAPWTK010000068">
    <property type="protein sequence ID" value="KAJ8952531.1"/>
    <property type="molecule type" value="Genomic_DNA"/>
</dbReference>
<dbReference type="SMART" id="SM00696">
    <property type="entry name" value="DM9"/>
    <property type="match status" value="2"/>
</dbReference>
<accession>A0AAV8YME3</accession>
<dbReference type="PANTHER" id="PTHR31649:SF10">
    <property type="entry name" value="IP19903P-RELATED"/>
    <property type="match status" value="1"/>
</dbReference>
<dbReference type="Pfam" id="PF11901">
    <property type="entry name" value="DM9"/>
    <property type="match status" value="1"/>
</dbReference>
<reference evidence="1" key="1">
    <citation type="journal article" date="2023" name="Insect Mol. Biol.">
        <title>Genome sequencing provides insights into the evolution of gene families encoding plant cell wall-degrading enzymes in longhorned beetles.</title>
        <authorList>
            <person name="Shin N.R."/>
            <person name="Okamura Y."/>
            <person name="Kirsch R."/>
            <person name="Pauchet Y."/>
        </authorList>
    </citation>
    <scope>NUCLEOTIDE SEQUENCE</scope>
    <source>
        <strain evidence="1">AMC_N1</strain>
    </source>
</reference>
<comment type="caution">
    <text evidence="1">The sequence shown here is derived from an EMBL/GenBank/DDBJ whole genome shotgun (WGS) entry which is preliminary data.</text>
</comment>
<protein>
    <submittedName>
        <fullName evidence="1">Uncharacterized protein</fullName>
    </submittedName>
</protein>